<protein>
    <submittedName>
        <fullName evidence="2">Uncharacterized protein</fullName>
    </submittedName>
</protein>
<dbReference type="GeneID" id="79993869"/>
<dbReference type="KEGG" id="vg:79993869"/>
<name>A0A9E7NIH8_9CAUD</name>
<organism evidence="2 3">
    <name type="scientific">Arthrobacter phage Darby</name>
    <dbReference type="NCBI Taxonomy" id="2951390"/>
    <lineage>
        <taxon>Viruses</taxon>
        <taxon>Duplodnaviria</taxon>
        <taxon>Heunggongvirae</taxon>
        <taxon>Uroviricota</taxon>
        <taxon>Caudoviricetes</taxon>
        <taxon>Gordonvirus</taxon>
        <taxon>Gordonvirus darby</taxon>
    </lineage>
</organism>
<sequence>MGSGLKPSFTPTCPKCSYVLKYHVRDPEVHPSGWAMTAESWNHLKEAHSEVPPSAEGASRYSQSPSTKSSSTSIIPTAHSRVNPSQSYSKGNKRVSNNNHEPKVKIPSTTKKPHRPRVEGLFAVLRIRERELLTLQGHCVNTNCRLHKDHVGPCDERKPKE</sequence>
<proteinExistence type="predicted"/>
<keyword evidence="3" id="KW-1185">Reference proteome</keyword>
<dbReference type="RefSeq" id="YP_010750516.1">
    <property type="nucleotide sequence ID" value="NC_073334.1"/>
</dbReference>
<evidence type="ECO:0000313" key="3">
    <source>
        <dbReference type="Proteomes" id="UP001060310"/>
    </source>
</evidence>
<feature type="compositionally biased region" description="Low complexity" evidence="1">
    <location>
        <begin position="59"/>
        <end position="73"/>
    </location>
</feature>
<reference evidence="2 3" key="1">
    <citation type="submission" date="2022-05" db="EMBL/GenBank/DDBJ databases">
        <authorList>
            <person name="Newell B.J."/>
            <person name="Weaver O.G."/>
            <person name="Grabski S.E."/>
            <person name="Haskins S.E."/>
            <person name="Heijnen K.A."/>
            <person name="Furlong R.J."/>
            <person name="Sisk M.A."/>
            <person name="Booton G."/>
            <person name="Daniels C.J."/>
            <person name="Ball S.L."/>
            <person name="Garlena R.A."/>
            <person name="Russell D.A."/>
            <person name="Jacobs-Sera D."/>
            <person name="Hatfull G.F."/>
        </authorList>
    </citation>
    <scope>NUCLEOTIDE SEQUENCE [LARGE SCALE GENOMIC DNA]</scope>
</reference>
<dbReference type="EMBL" id="ON456340">
    <property type="protein sequence ID" value="UTN92070.1"/>
    <property type="molecule type" value="Genomic_DNA"/>
</dbReference>
<feature type="compositionally biased region" description="Polar residues" evidence="1">
    <location>
        <begin position="80"/>
        <end position="99"/>
    </location>
</feature>
<evidence type="ECO:0000313" key="2">
    <source>
        <dbReference type="EMBL" id="UTN92070.1"/>
    </source>
</evidence>
<evidence type="ECO:0000256" key="1">
    <source>
        <dbReference type="SAM" id="MobiDB-lite"/>
    </source>
</evidence>
<accession>A0A9E7NIH8</accession>
<feature type="region of interest" description="Disordered" evidence="1">
    <location>
        <begin position="45"/>
        <end position="117"/>
    </location>
</feature>
<gene>
    <name evidence="2" type="primary">65</name>
    <name evidence="2" type="ORF">SEA_DARBY_65</name>
</gene>
<dbReference type="Proteomes" id="UP001060310">
    <property type="component" value="Segment"/>
</dbReference>